<evidence type="ECO:0000256" key="4">
    <source>
        <dbReference type="ARBA" id="ARBA00022963"/>
    </source>
</evidence>
<dbReference type="InterPro" id="IPR025483">
    <property type="entry name" value="Lipase_euk"/>
</dbReference>
<evidence type="ECO:0000256" key="6">
    <source>
        <dbReference type="ARBA" id="ARBA00023180"/>
    </source>
</evidence>
<accession>A0A9P0DIX0</accession>
<keyword evidence="11" id="KW-1185">Reference proteome</keyword>
<dbReference type="Proteomes" id="UP001153737">
    <property type="component" value="Chromosome 3"/>
</dbReference>
<keyword evidence="3" id="KW-0378">Hydrolase</keyword>
<feature type="non-terminal residue" evidence="10">
    <location>
        <position position="1"/>
    </location>
</feature>
<dbReference type="AlphaFoldDB" id="A0A9P0DIX0"/>
<feature type="active site" description="Nucleophile" evidence="7">
    <location>
        <position position="181"/>
    </location>
</feature>
<dbReference type="Gene3D" id="3.40.50.1820">
    <property type="entry name" value="alpha/beta hydrolase"/>
    <property type="match status" value="1"/>
</dbReference>
<dbReference type="FunFam" id="3.40.50.1820:FF:000057">
    <property type="entry name" value="Lipase"/>
    <property type="match status" value="1"/>
</dbReference>
<evidence type="ECO:0000256" key="2">
    <source>
        <dbReference type="ARBA" id="ARBA00022729"/>
    </source>
</evidence>
<feature type="active site" description="Charge relay system" evidence="7">
    <location>
        <position position="352"/>
    </location>
</feature>
<evidence type="ECO:0000256" key="3">
    <source>
        <dbReference type="ARBA" id="ARBA00022801"/>
    </source>
</evidence>
<keyword evidence="6" id="KW-0325">Glycoprotein</keyword>
<dbReference type="PIRSF" id="PIRSF000862">
    <property type="entry name" value="Steryl_ester_lip"/>
    <property type="match status" value="1"/>
</dbReference>
<feature type="signal peptide" evidence="8">
    <location>
        <begin position="1"/>
        <end position="18"/>
    </location>
</feature>
<dbReference type="InterPro" id="IPR006693">
    <property type="entry name" value="AB_hydrolase_lipase"/>
</dbReference>
<dbReference type="InterPro" id="IPR029058">
    <property type="entry name" value="AB_hydrolase_fold"/>
</dbReference>
<evidence type="ECO:0000256" key="8">
    <source>
        <dbReference type="SAM" id="SignalP"/>
    </source>
</evidence>
<dbReference type="Pfam" id="PF04083">
    <property type="entry name" value="Abhydro_lipase"/>
    <property type="match status" value="1"/>
</dbReference>
<reference evidence="10" key="2">
    <citation type="submission" date="2022-10" db="EMBL/GenBank/DDBJ databases">
        <authorList>
            <consortium name="ENA_rothamsted_submissions"/>
            <consortium name="culmorum"/>
            <person name="King R."/>
        </authorList>
    </citation>
    <scope>NUCLEOTIDE SEQUENCE</scope>
</reference>
<evidence type="ECO:0000259" key="9">
    <source>
        <dbReference type="Pfam" id="PF04083"/>
    </source>
</evidence>
<dbReference type="EMBL" id="OU896709">
    <property type="protein sequence ID" value="CAH1159899.1"/>
    <property type="molecule type" value="Genomic_DNA"/>
</dbReference>
<evidence type="ECO:0000256" key="5">
    <source>
        <dbReference type="ARBA" id="ARBA00023098"/>
    </source>
</evidence>
<comment type="similarity">
    <text evidence="1">Belongs to the AB hydrolase superfamily. Lipase family.</text>
</comment>
<name>A0A9P0DIX0_PHACE</name>
<protein>
    <recommendedName>
        <fullName evidence="9">Partial AB-hydrolase lipase domain-containing protein</fullName>
    </recommendedName>
</protein>
<dbReference type="GO" id="GO:0016788">
    <property type="term" value="F:hydrolase activity, acting on ester bonds"/>
    <property type="evidence" value="ECO:0007669"/>
    <property type="project" value="InterPro"/>
</dbReference>
<feature type="domain" description="Partial AB-hydrolase lipase" evidence="9">
    <location>
        <begin position="50"/>
        <end position="103"/>
    </location>
</feature>
<dbReference type="GO" id="GO:0016042">
    <property type="term" value="P:lipid catabolic process"/>
    <property type="evidence" value="ECO:0007669"/>
    <property type="project" value="UniProtKB-KW"/>
</dbReference>
<keyword evidence="5" id="KW-0443">Lipid metabolism</keyword>
<keyword evidence="4" id="KW-0442">Lipid degradation</keyword>
<organism evidence="10 11">
    <name type="scientific">Phaedon cochleariae</name>
    <name type="common">Mustard beetle</name>
    <dbReference type="NCBI Taxonomy" id="80249"/>
    <lineage>
        <taxon>Eukaryota</taxon>
        <taxon>Metazoa</taxon>
        <taxon>Ecdysozoa</taxon>
        <taxon>Arthropoda</taxon>
        <taxon>Hexapoda</taxon>
        <taxon>Insecta</taxon>
        <taxon>Pterygota</taxon>
        <taxon>Neoptera</taxon>
        <taxon>Endopterygota</taxon>
        <taxon>Coleoptera</taxon>
        <taxon>Polyphaga</taxon>
        <taxon>Cucujiformia</taxon>
        <taxon>Chrysomeloidea</taxon>
        <taxon>Chrysomelidae</taxon>
        <taxon>Chrysomelinae</taxon>
        <taxon>Chrysomelini</taxon>
        <taxon>Phaedon</taxon>
    </lineage>
</organism>
<sequence>MWYCTSIYVLFFIFGAESQNPNNVCPTFRDYFNMRNNSNCWYDFAAVDKVPQIIKKSGYPFMEYKVKTSDGYILTVFRIPVLASTKPAVFLLHGVQSTSAIFLGLGKSSMAFLLYEAGYDVWLGNYRGTEYSQGHENMNSTQREYWDYSVDDIALKDLPAMLQLVTFHAGHRGKIIYIGHSLGTTAGIIYASEYPDFAARTIGILVLLTPAYKLPNMRSPYRLLLPLVRPILEVTNTLNVVQFISAGGLRNLTRPLCLSSPPLMIACLTVMNLFLGPFTQIAPETIPVYFNQIPAGTSFKTLSYLSEATRNRFRKYDYGPGKNRYLYNSDMPPEYDLKKIKIPVYIMYARSDWAISREDSMQFYRSLPQEMRYGMYEVRNLNFNHYDFLFGRNSKTLVTDKLLNMLERFTSEQTYLQ</sequence>
<gene>
    <name evidence="10" type="ORF">PHAECO_LOCUS7645</name>
</gene>
<evidence type="ECO:0000256" key="1">
    <source>
        <dbReference type="ARBA" id="ARBA00010701"/>
    </source>
</evidence>
<dbReference type="SUPFAM" id="SSF53474">
    <property type="entry name" value="alpha/beta-Hydrolases"/>
    <property type="match status" value="1"/>
</dbReference>
<keyword evidence="2 8" id="KW-0732">Signal</keyword>
<reference evidence="10" key="1">
    <citation type="submission" date="2022-01" db="EMBL/GenBank/DDBJ databases">
        <authorList>
            <person name="King R."/>
        </authorList>
    </citation>
    <scope>NUCLEOTIDE SEQUENCE</scope>
</reference>
<proteinExistence type="inferred from homology"/>
<evidence type="ECO:0000313" key="11">
    <source>
        <dbReference type="Proteomes" id="UP001153737"/>
    </source>
</evidence>
<evidence type="ECO:0000256" key="7">
    <source>
        <dbReference type="PIRSR" id="PIRSR000862-1"/>
    </source>
</evidence>
<evidence type="ECO:0000313" key="10">
    <source>
        <dbReference type="EMBL" id="CAH1159899.1"/>
    </source>
</evidence>
<feature type="active site" description="Charge relay system" evidence="7">
    <location>
        <position position="385"/>
    </location>
</feature>
<feature type="chain" id="PRO_5040125970" description="Partial AB-hydrolase lipase domain-containing protein" evidence="8">
    <location>
        <begin position="19"/>
        <end position="417"/>
    </location>
</feature>
<dbReference type="OrthoDB" id="9974421at2759"/>
<dbReference type="PANTHER" id="PTHR11005">
    <property type="entry name" value="LYSOSOMAL ACID LIPASE-RELATED"/>
    <property type="match status" value="1"/>
</dbReference>